<evidence type="ECO:0000313" key="8">
    <source>
        <dbReference type="EMBL" id="AOZ11100.1"/>
    </source>
</evidence>
<dbReference type="PANTHER" id="PTHR38103">
    <property type="entry name" value="RECOMBINATION-ASSOCIATED PROTEIN RDGC"/>
    <property type="match status" value="1"/>
</dbReference>
<dbReference type="HAMAP" id="MF_00194">
    <property type="entry name" value="RdgC"/>
    <property type="match status" value="1"/>
</dbReference>
<dbReference type="PANTHER" id="PTHR38103:SF1">
    <property type="entry name" value="RECOMBINATION-ASSOCIATED PROTEIN RDGC"/>
    <property type="match status" value="1"/>
</dbReference>
<dbReference type="EMBL" id="CP017756">
    <property type="protein sequence ID" value="AOZ11100.1"/>
    <property type="molecule type" value="Genomic_DNA"/>
</dbReference>
<dbReference type="NCBIfam" id="NF001463">
    <property type="entry name" value="PRK00321.1-4"/>
    <property type="match status" value="1"/>
</dbReference>
<reference evidence="8 9" key="1">
    <citation type="submission" date="2016-10" db="EMBL/GenBank/DDBJ databases">
        <title>Complete genome sequences of three Cupriavidus strains isolated from various Malaysian environments.</title>
        <authorList>
            <person name="Abdullah A.A.-A."/>
            <person name="Shafie N.A.H."/>
            <person name="Lau N.S."/>
        </authorList>
    </citation>
    <scope>NUCLEOTIDE SEQUENCE [LARGE SCALE GENOMIC DNA]</scope>
    <source>
        <strain evidence="8 9">USMAA1020</strain>
        <plasmid evidence="8 9">unnamed1</plasmid>
    </source>
</reference>
<evidence type="ECO:0000256" key="4">
    <source>
        <dbReference type="ARBA" id="ARBA00022490"/>
    </source>
</evidence>
<dbReference type="Pfam" id="PF04381">
    <property type="entry name" value="RdgC"/>
    <property type="match status" value="1"/>
</dbReference>
<keyword evidence="9" id="KW-1185">Reference proteome</keyword>
<geneLocation type="plasmid" evidence="8 9">
    <name>unnamed1</name>
</geneLocation>
<gene>
    <name evidence="6" type="primary">rdgC</name>
    <name evidence="8" type="ORF">BKK80_34640</name>
</gene>
<dbReference type="NCBIfam" id="NF001464">
    <property type="entry name" value="PRK00321.1-5"/>
    <property type="match status" value="1"/>
</dbReference>
<evidence type="ECO:0000256" key="5">
    <source>
        <dbReference type="ARBA" id="ARBA00023172"/>
    </source>
</evidence>
<evidence type="ECO:0000256" key="1">
    <source>
        <dbReference type="ARBA" id="ARBA00004453"/>
    </source>
</evidence>
<protein>
    <recommendedName>
        <fullName evidence="3 6">Recombination-associated protein RdgC</fullName>
    </recommendedName>
</protein>
<comment type="function">
    <text evidence="6">May be involved in recombination.</text>
</comment>
<dbReference type="Proteomes" id="UP000177515">
    <property type="component" value="Plasmid unnamed1"/>
</dbReference>
<dbReference type="InterPro" id="IPR007476">
    <property type="entry name" value="RdgC"/>
</dbReference>
<comment type="subcellular location">
    <subcellularLocation>
        <location evidence="1 6">Cytoplasm</location>
        <location evidence="1 6">Nucleoid</location>
    </subcellularLocation>
</comment>
<evidence type="ECO:0000256" key="2">
    <source>
        <dbReference type="ARBA" id="ARBA00008657"/>
    </source>
</evidence>
<keyword evidence="5 6" id="KW-0233">DNA recombination</keyword>
<evidence type="ECO:0000256" key="6">
    <source>
        <dbReference type="HAMAP-Rule" id="MF_00194"/>
    </source>
</evidence>
<name>A0ABN4TZD4_9BURK</name>
<evidence type="ECO:0000256" key="3">
    <source>
        <dbReference type="ARBA" id="ARBA00022296"/>
    </source>
</evidence>
<evidence type="ECO:0000313" key="9">
    <source>
        <dbReference type="Proteomes" id="UP000177515"/>
    </source>
</evidence>
<organism evidence="8 9">
    <name type="scientific">Cupriavidus malaysiensis</name>
    <dbReference type="NCBI Taxonomy" id="367825"/>
    <lineage>
        <taxon>Bacteria</taxon>
        <taxon>Pseudomonadati</taxon>
        <taxon>Pseudomonadota</taxon>
        <taxon>Betaproteobacteria</taxon>
        <taxon>Burkholderiales</taxon>
        <taxon>Burkholderiaceae</taxon>
        <taxon>Cupriavidus</taxon>
    </lineage>
</organism>
<accession>A0ABN4TZD4</accession>
<sequence>MWFRNLTILRVRNFRHTSEALESMLGKQAFHSCSELELAAQGWAPPRQAGLAHTVGRQILLHLCFEKKLLPNAVINEVVRSRAAEIEEQLGFKPGRKQMRELKEQVIEELIPRAFSIKSTVAVWIDPVSGWLIIDSASRQKVDAVVGMLFKCIDPLNAVTLQTALSPVAAMTGWLASDTSPAGFTVDQDAELQKADENKASVKFSRHVLQAEEVARHISAGKRCTQLAMTWNDRISFVLTENLALKRVAPLDVVKERAASESQSDDDLFDSDFTLMSGELAGMLAALVESLGGERSGEEEDADIQSLTETAEA</sequence>
<keyword evidence="4 6" id="KW-0963">Cytoplasm</keyword>
<comment type="similarity">
    <text evidence="2 6">Belongs to the RdgC family.</text>
</comment>
<keyword evidence="8" id="KW-0614">Plasmid</keyword>
<feature type="region of interest" description="Disordered" evidence="7">
    <location>
        <begin position="291"/>
        <end position="313"/>
    </location>
</feature>
<proteinExistence type="inferred from homology"/>
<dbReference type="RefSeq" id="WP_071073642.1">
    <property type="nucleotide sequence ID" value="NZ_CP017756.1"/>
</dbReference>
<evidence type="ECO:0000256" key="7">
    <source>
        <dbReference type="SAM" id="MobiDB-lite"/>
    </source>
</evidence>